<keyword evidence="2" id="KW-1185">Reference proteome</keyword>
<protein>
    <submittedName>
        <fullName evidence="1">Uncharacterized protein</fullName>
    </submittedName>
</protein>
<reference evidence="2" key="1">
    <citation type="journal article" date="2019" name="Int. J. Syst. Evol. Microbiol.">
        <title>The Global Catalogue of Microorganisms (GCM) 10K type strain sequencing project: providing services to taxonomists for standard genome sequencing and annotation.</title>
        <authorList>
            <consortium name="The Broad Institute Genomics Platform"/>
            <consortium name="The Broad Institute Genome Sequencing Center for Infectious Disease"/>
            <person name="Wu L."/>
            <person name="Ma J."/>
        </authorList>
    </citation>
    <scope>NUCLEOTIDE SEQUENCE [LARGE SCALE GENOMIC DNA]</scope>
    <source>
        <strain evidence="2">CGMCC 1.12859</strain>
    </source>
</reference>
<accession>A0ABW2FZR9</accession>
<evidence type="ECO:0000313" key="1">
    <source>
        <dbReference type="EMBL" id="MFC7182025.1"/>
    </source>
</evidence>
<evidence type="ECO:0000313" key="2">
    <source>
        <dbReference type="Proteomes" id="UP001596435"/>
    </source>
</evidence>
<dbReference type="Proteomes" id="UP001596435">
    <property type="component" value="Unassembled WGS sequence"/>
</dbReference>
<name>A0ABW2FZR9_9ACTN</name>
<dbReference type="EMBL" id="JBHTAJ010000040">
    <property type="protein sequence ID" value="MFC7182025.1"/>
    <property type="molecule type" value="Genomic_DNA"/>
</dbReference>
<sequence>MTTAPKVARGEERRVDKSIWPPHREAIDTMVRFDLRLGGRYVTAECQLGAHHACPGGLRTETQIPIAELRCRCVADGCACKPRQETSQ</sequence>
<dbReference type="RefSeq" id="WP_345703758.1">
    <property type="nucleotide sequence ID" value="NZ_BAABKV010000001.1"/>
</dbReference>
<proteinExistence type="predicted"/>
<gene>
    <name evidence="1" type="ORF">ACFQMG_20965</name>
</gene>
<comment type="caution">
    <text evidence="1">The sequence shown here is derived from an EMBL/GenBank/DDBJ whole genome shotgun (WGS) entry which is preliminary data.</text>
</comment>
<organism evidence="1 2">
    <name type="scientific">Kitasatospora paranensis</name>
    <dbReference type="NCBI Taxonomy" id="258053"/>
    <lineage>
        <taxon>Bacteria</taxon>
        <taxon>Bacillati</taxon>
        <taxon>Actinomycetota</taxon>
        <taxon>Actinomycetes</taxon>
        <taxon>Kitasatosporales</taxon>
        <taxon>Streptomycetaceae</taxon>
        <taxon>Kitasatospora</taxon>
    </lineage>
</organism>